<organism evidence="1 2">
    <name type="scientific">Trichoderma asperellum (strain ATCC 204424 / CBS 433.97 / NBRC 101777)</name>
    <dbReference type="NCBI Taxonomy" id="1042311"/>
    <lineage>
        <taxon>Eukaryota</taxon>
        <taxon>Fungi</taxon>
        <taxon>Dikarya</taxon>
        <taxon>Ascomycota</taxon>
        <taxon>Pezizomycotina</taxon>
        <taxon>Sordariomycetes</taxon>
        <taxon>Hypocreomycetidae</taxon>
        <taxon>Hypocreales</taxon>
        <taxon>Hypocreaceae</taxon>
        <taxon>Trichoderma</taxon>
    </lineage>
</organism>
<dbReference type="AlphaFoldDB" id="A0A2T3YY62"/>
<proteinExistence type="predicted"/>
<reference evidence="1 2" key="1">
    <citation type="submission" date="2016-07" db="EMBL/GenBank/DDBJ databases">
        <title>Multiple horizontal gene transfer events from other fungi enriched the ability of initially mycotrophic Trichoderma (Ascomycota) to feed on dead plant biomass.</title>
        <authorList>
            <consortium name="DOE Joint Genome Institute"/>
            <person name="Aerts A."/>
            <person name="Atanasova L."/>
            <person name="Chenthamara K."/>
            <person name="Zhang J."/>
            <person name="Grujic M."/>
            <person name="Henrissat B."/>
            <person name="Kuo A."/>
            <person name="Salamov A."/>
            <person name="Lipzen A."/>
            <person name="Labutti K."/>
            <person name="Barry K."/>
            <person name="Miao Y."/>
            <person name="Rahimi M.J."/>
            <person name="Shen Q."/>
            <person name="Grigoriev I.V."/>
            <person name="Kubicek C.P."/>
            <person name="Druzhinina I.S."/>
        </authorList>
    </citation>
    <scope>NUCLEOTIDE SEQUENCE [LARGE SCALE GENOMIC DNA]</scope>
    <source>
        <strain evidence="1 2">CBS 433.97</strain>
    </source>
</reference>
<evidence type="ECO:0000313" key="2">
    <source>
        <dbReference type="Proteomes" id="UP000240493"/>
    </source>
</evidence>
<accession>A0A2T3YY62</accession>
<gene>
    <name evidence="1" type="ORF">M441DRAFT_253072</name>
</gene>
<evidence type="ECO:0000313" key="1">
    <source>
        <dbReference type="EMBL" id="PTB37505.1"/>
    </source>
</evidence>
<dbReference type="EMBL" id="KZ679267">
    <property type="protein sequence ID" value="PTB37505.1"/>
    <property type="molecule type" value="Genomic_DNA"/>
</dbReference>
<dbReference type="Proteomes" id="UP000240493">
    <property type="component" value="Unassembled WGS sequence"/>
</dbReference>
<name>A0A2T3YY62_TRIA4</name>
<protein>
    <submittedName>
        <fullName evidence="1">Uncharacterized protein</fullName>
    </submittedName>
</protein>
<sequence length="137" mass="15318">MGLWLGWSLAAVQRFQFPIETASRLSAYAPENAAGAVSTSNHRKIAEYHLALEGVRGGWEGRQPKKKMSQKKKSRPLRLPLGDCARTQDSRLRYLLGAPPTTQPQPPKFYFPPFFSTLPLPSIPPSRTTFHPHPAIL</sequence>
<keyword evidence="2" id="KW-1185">Reference proteome</keyword>